<organism evidence="1 2">
    <name type="scientific">Carboxylicivirga marina</name>
    <dbReference type="NCBI Taxonomy" id="2800988"/>
    <lineage>
        <taxon>Bacteria</taxon>
        <taxon>Pseudomonadati</taxon>
        <taxon>Bacteroidota</taxon>
        <taxon>Bacteroidia</taxon>
        <taxon>Marinilabiliales</taxon>
        <taxon>Marinilabiliaceae</taxon>
        <taxon>Carboxylicivirga</taxon>
    </lineage>
</organism>
<keyword evidence="2" id="KW-1185">Reference proteome</keyword>
<sequence>MNRYHFFKLVLIVITLISLSGCLVIEQVRLQLDLSKRTGKIEYFNIVSAIEKKDSYWTNDDEKNKFFNDLTNMRDKDLKELVKEYGEFADDSNKIVTEKKLIAKNKQLNGIEKFNFSDLKGFDILMNKDSTSYFMKIENDTKYIFSNGTYFETDSGNYVLWDITTKKIDIKIQQIDLEEECDYTESMLSYWKEWKRANR</sequence>
<accession>A0ABS1HQ37</accession>
<name>A0ABS1HQ37_9BACT</name>
<evidence type="ECO:0000313" key="2">
    <source>
        <dbReference type="Proteomes" id="UP000605676"/>
    </source>
</evidence>
<protein>
    <submittedName>
        <fullName evidence="1">Uncharacterized protein</fullName>
    </submittedName>
</protein>
<reference evidence="1 2" key="1">
    <citation type="submission" date="2021-01" db="EMBL/GenBank/DDBJ databases">
        <title>Carboxyliciviraga sp.nov., isolated from coastal sediments.</title>
        <authorList>
            <person name="Lu D."/>
            <person name="Zhang T."/>
        </authorList>
    </citation>
    <scope>NUCLEOTIDE SEQUENCE [LARGE SCALE GENOMIC DNA]</scope>
    <source>
        <strain evidence="1 2">N1Y132</strain>
    </source>
</reference>
<gene>
    <name evidence="1" type="ORF">JIV24_20820</name>
</gene>
<evidence type="ECO:0000313" key="1">
    <source>
        <dbReference type="EMBL" id="MBK3519797.1"/>
    </source>
</evidence>
<dbReference type="EMBL" id="JAENRR010000093">
    <property type="protein sequence ID" value="MBK3519797.1"/>
    <property type="molecule type" value="Genomic_DNA"/>
</dbReference>
<dbReference type="PROSITE" id="PS51257">
    <property type="entry name" value="PROKAR_LIPOPROTEIN"/>
    <property type="match status" value="1"/>
</dbReference>
<comment type="caution">
    <text evidence="1">The sequence shown here is derived from an EMBL/GenBank/DDBJ whole genome shotgun (WGS) entry which is preliminary data.</text>
</comment>
<dbReference type="RefSeq" id="WP_200467016.1">
    <property type="nucleotide sequence ID" value="NZ_JAENRR010000093.1"/>
</dbReference>
<dbReference type="Proteomes" id="UP000605676">
    <property type="component" value="Unassembled WGS sequence"/>
</dbReference>
<proteinExistence type="predicted"/>